<dbReference type="EMBL" id="JALJOQ010000057">
    <property type="protein sequence ID" value="KAK9803717.1"/>
    <property type="molecule type" value="Genomic_DNA"/>
</dbReference>
<dbReference type="SUPFAM" id="SSF52833">
    <property type="entry name" value="Thioredoxin-like"/>
    <property type="match status" value="1"/>
</dbReference>
<name>A0AAW1P318_9CHLO</name>
<evidence type="ECO:0000313" key="3">
    <source>
        <dbReference type="EMBL" id="KAK9803717.1"/>
    </source>
</evidence>
<dbReference type="InterPro" id="IPR040079">
    <property type="entry name" value="Glutathione_S-Trfase"/>
</dbReference>
<evidence type="ECO:0000259" key="1">
    <source>
        <dbReference type="PROSITE" id="PS50404"/>
    </source>
</evidence>
<evidence type="ECO:0008006" key="5">
    <source>
        <dbReference type="Google" id="ProtNLM"/>
    </source>
</evidence>
<dbReference type="InterPro" id="IPR010987">
    <property type="entry name" value="Glutathione-S-Trfase_C-like"/>
</dbReference>
<dbReference type="PROSITE" id="PS50405">
    <property type="entry name" value="GST_CTER"/>
    <property type="match status" value="1"/>
</dbReference>
<dbReference type="InterPro" id="IPR036249">
    <property type="entry name" value="Thioredoxin-like_sf"/>
</dbReference>
<dbReference type="PANTHER" id="PTHR44750:SF1">
    <property type="entry name" value="GLUTATHIONE S-TRANSFERASE T1-RELATED"/>
    <property type="match status" value="1"/>
</dbReference>
<dbReference type="AlphaFoldDB" id="A0AAW1P318"/>
<dbReference type="Pfam" id="PF13417">
    <property type="entry name" value="GST_N_3"/>
    <property type="match status" value="1"/>
</dbReference>
<dbReference type="InterPro" id="IPR036282">
    <property type="entry name" value="Glutathione-S-Trfase_C_sf"/>
</dbReference>
<feature type="domain" description="GST N-terminal" evidence="1">
    <location>
        <begin position="1"/>
        <end position="81"/>
    </location>
</feature>
<dbReference type="SFLD" id="SFLDG00358">
    <property type="entry name" value="Main_(cytGST)"/>
    <property type="match status" value="1"/>
</dbReference>
<accession>A0AAW1P318</accession>
<dbReference type="InterPro" id="IPR004046">
    <property type="entry name" value="GST_C"/>
</dbReference>
<comment type="caution">
    <text evidence="3">The sequence shown here is derived from an EMBL/GenBank/DDBJ whole genome shotgun (WGS) entry which is preliminary data.</text>
</comment>
<dbReference type="Pfam" id="PF00043">
    <property type="entry name" value="GST_C"/>
    <property type="match status" value="1"/>
</dbReference>
<dbReference type="Proteomes" id="UP001465755">
    <property type="component" value="Unassembled WGS sequence"/>
</dbReference>
<sequence length="242" mass="28010">MLTVYVDMMSQPARALLIFIRLNKLPVKEVVINLARGRNRQDEYLEIYKLGKIPCLKEGDWVLPESATILRYLARTFSDKIAAHWYPEESKARAKVEAAMDWHHSNTRQGCMLLIWNQVIAPANGQPYSESLIKRATFVLEQSLQALERYWLADTTFVAGDDISIADLLICTELVMLRMLDGAQDEVRDMEAWLKPYPKVRTWMFGVHDSTEPYWSEVHAIMHAAARKLKERKFHETSLSKL</sequence>
<keyword evidence="4" id="KW-1185">Reference proteome</keyword>
<dbReference type="SFLD" id="SFLDS00019">
    <property type="entry name" value="Glutathione_Transferase_(cytos"/>
    <property type="match status" value="1"/>
</dbReference>
<dbReference type="InterPro" id="IPR004045">
    <property type="entry name" value="Glutathione_S-Trfase_N"/>
</dbReference>
<organism evidence="3 4">
    <name type="scientific">Symbiochloris irregularis</name>
    <dbReference type="NCBI Taxonomy" id="706552"/>
    <lineage>
        <taxon>Eukaryota</taxon>
        <taxon>Viridiplantae</taxon>
        <taxon>Chlorophyta</taxon>
        <taxon>core chlorophytes</taxon>
        <taxon>Trebouxiophyceae</taxon>
        <taxon>Trebouxiales</taxon>
        <taxon>Trebouxiaceae</taxon>
        <taxon>Symbiochloris</taxon>
    </lineage>
</organism>
<dbReference type="InterPro" id="IPR043377">
    <property type="entry name" value="GSTT1/2/3"/>
</dbReference>
<dbReference type="Gene3D" id="1.20.1050.10">
    <property type="match status" value="1"/>
</dbReference>
<dbReference type="Gene3D" id="3.40.30.10">
    <property type="entry name" value="Glutaredoxin"/>
    <property type="match status" value="1"/>
</dbReference>
<evidence type="ECO:0000313" key="4">
    <source>
        <dbReference type="Proteomes" id="UP001465755"/>
    </source>
</evidence>
<proteinExistence type="predicted"/>
<dbReference type="PROSITE" id="PS50404">
    <property type="entry name" value="GST_NTER"/>
    <property type="match status" value="1"/>
</dbReference>
<protein>
    <recommendedName>
        <fullName evidence="5">Glutathione S-transferase</fullName>
    </recommendedName>
</protein>
<reference evidence="3 4" key="1">
    <citation type="journal article" date="2024" name="Nat. Commun.">
        <title>Phylogenomics reveals the evolutionary origins of lichenization in chlorophyte algae.</title>
        <authorList>
            <person name="Puginier C."/>
            <person name="Libourel C."/>
            <person name="Otte J."/>
            <person name="Skaloud P."/>
            <person name="Haon M."/>
            <person name="Grisel S."/>
            <person name="Petersen M."/>
            <person name="Berrin J.G."/>
            <person name="Delaux P.M."/>
            <person name="Dal Grande F."/>
            <person name="Keller J."/>
        </authorList>
    </citation>
    <scope>NUCLEOTIDE SEQUENCE [LARGE SCALE GENOMIC DNA]</scope>
    <source>
        <strain evidence="3 4">SAG 2036</strain>
    </source>
</reference>
<gene>
    <name evidence="3" type="ORF">WJX73_005579</name>
</gene>
<feature type="domain" description="GST C-terminal" evidence="2">
    <location>
        <begin position="89"/>
        <end position="234"/>
    </location>
</feature>
<evidence type="ECO:0000259" key="2">
    <source>
        <dbReference type="PROSITE" id="PS50405"/>
    </source>
</evidence>
<dbReference type="SUPFAM" id="SSF47616">
    <property type="entry name" value="GST C-terminal domain-like"/>
    <property type="match status" value="1"/>
</dbReference>
<dbReference type="PANTHER" id="PTHR44750">
    <property type="entry name" value="GLUTATHIONE S-TRANSFERASE T1-RELATED"/>
    <property type="match status" value="1"/>
</dbReference>